<feature type="domain" description="ABC transmembrane type-2" evidence="10">
    <location>
        <begin position="42"/>
        <end position="264"/>
    </location>
</feature>
<name>A0A7K3WRU2_9FLAO</name>
<keyword evidence="5" id="KW-0997">Cell inner membrane</keyword>
<evidence type="ECO:0000256" key="9">
    <source>
        <dbReference type="RuleBase" id="RU361157"/>
    </source>
</evidence>
<feature type="transmembrane region" description="Helical" evidence="9">
    <location>
        <begin position="75"/>
        <end position="94"/>
    </location>
</feature>
<evidence type="ECO:0000256" key="6">
    <source>
        <dbReference type="ARBA" id="ARBA00022692"/>
    </source>
</evidence>
<dbReference type="Proteomes" id="UP000486602">
    <property type="component" value="Unassembled WGS sequence"/>
</dbReference>
<evidence type="ECO:0000313" key="11">
    <source>
        <dbReference type="EMBL" id="NEN23425.1"/>
    </source>
</evidence>
<comment type="similarity">
    <text evidence="2 9">Belongs to the ABC-2 integral membrane protein family.</text>
</comment>
<feature type="transmembrane region" description="Helical" evidence="9">
    <location>
        <begin position="41"/>
        <end position="63"/>
    </location>
</feature>
<feature type="transmembrane region" description="Helical" evidence="9">
    <location>
        <begin position="185"/>
        <end position="204"/>
    </location>
</feature>
<dbReference type="EMBL" id="JAAGVY010000011">
    <property type="protein sequence ID" value="NEN23425.1"/>
    <property type="molecule type" value="Genomic_DNA"/>
</dbReference>
<comment type="subcellular location">
    <subcellularLocation>
        <location evidence="1">Cell inner membrane</location>
        <topology evidence="1">Multi-pass membrane protein</topology>
    </subcellularLocation>
    <subcellularLocation>
        <location evidence="9">Cell membrane</location>
        <topology evidence="9">Multi-pass membrane protein</topology>
    </subcellularLocation>
</comment>
<keyword evidence="6 9" id="KW-0812">Transmembrane</keyword>
<keyword evidence="3 9" id="KW-0813">Transport</keyword>
<dbReference type="AlphaFoldDB" id="A0A7K3WRU2"/>
<evidence type="ECO:0000256" key="8">
    <source>
        <dbReference type="ARBA" id="ARBA00023136"/>
    </source>
</evidence>
<dbReference type="GO" id="GO:0005886">
    <property type="term" value="C:plasma membrane"/>
    <property type="evidence" value="ECO:0007669"/>
    <property type="project" value="UniProtKB-SubCell"/>
</dbReference>
<evidence type="ECO:0000256" key="3">
    <source>
        <dbReference type="ARBA" id="ARBA00022448"/>
    </source>
</evidence>
<keyword evidence="4 9" id="KW-1003">Cell membrane</keyword>
<evidence type="ECO:0000313" key="12">
    <source>
        <dbReference type="Proteomes" id="UP000486602"/>
    </source>
</evidence>
<dbReference type="PANTHER" id="PTHR30413:SF8">
    <property type="entry name" value="TRANSPORT PERMEASE PROTEIN"/>
    <property type="match status" value="1"/>
</dbReference>
<comment type="caution">
    <text evidence="11">The sequence shown here is derived from an EMBL/GenBank/DDBJ whole genome shotgun (WGS) entry which is preliminary data.</text>
</comment>
<evidence type="ECO:0000256" key="4">
    <source>
        <dbReference type="ARBA" id="ARBA00022475"/>
    </source>
</evidence>
<feature type="transmembrane region" description="Helical" evidence="9">
    <location>
        <begin position="240"/>
        <end position="261"/>
    </location>
</feature>
<sequence>MEQRITPPSKFSLGFAELWQYRELFYFFTWRDIKVKYKQTFLGFAWAVLQPFIMMVIFSIFFGKALNVPSDGIPYPLFAFSGLMLWNVFSSGLSGAGNSMVSNANIIKKIYFPRLIIPMSAILVAVFDFFMAFIVYIGLVLYYDYSLSIKLLYLLPISLILTIIASFGPGSLIAAMNVKYRDFRYLLPFIIQVGLFVTPVIYPISMLGDKPWLTKLLAVNPMYAPISLIRNALVDKPLDLNMIGISVVSGLLFLVIGIYYFRKTEGYFADLA</sequence>
<dbReference type="InterPro" id="IPR013525">
    <property type="entry name" value="ABC2_TM"/>
</dbReference>
<dbReference type="GO" id="GO:0140359">
    <property type="term" value="F:ABC-type transporter activity"/>
    <property type="evidence" value="ECO:0007669"/>
    <property type="project" value="InterPro"/>
</dbReference>
<evidence type="ECO:0000256" key="1">
    <source>
        <dbReference type="ARBA" id="ARBA00004429"/>
    </source>
</evidence>
<dbReference type="PANTHER" id="PTHR30413">
    <property type="entry name" value="INNER MEMBRANE TRANSPORT PERMEASE"/>
    <property type="match status" value="1"/>
</dbReference>
<evidence type="ECO:0000259" key="10">
    <source>
        <dbReference type="PROSITE" id="PS51012"/>
    </source>
</evidence>
<dbReference type="RefSeq" id="WP_163284645.1">
    <property type="nucleotide sequence ID" value="NZ_JAAGVY010000011.1"/>
</dbReference>
<protein>
    <recommendedName>
        <fullName evidence="9">Transport permease protein</fullName>
    </recommendedName>
</protein>
<evidence type="ECO:0000256" key="7">
    <source>
        <dbReference type="ARBA" id="ARBA00022989"/>
    </source>
</evidence>
<gene>
    <name evidence="11" type="ORF">G3O08_07920</name>
</gene>
<organism evidence="11 12">
    <name type="scientific">Cryomorpha ignava</name>
    <dbReference type="NCBI Taxonomy" id="101383"/>
    <lineage>
        <taxon>Bacteria</taxon>
        <taxon>Pseudomonadati</taxon>
        <taxon>Bacteroidota</taxon>
        <taxon>Flavobacteriia</taxon>
        <taxon>Flavobacteriales</taxon>
        <taxon>Cryomorphaceae</taxon>
        <taxon>Cryomorpha</taxon>
    </lineage>
</organism>
<reference evidence="11 12" key="1">
    <citation type="submission" date="2020-02" db="EMBL/GenBank/DDBJ databases">
        <title>Out from the shadows clarifying the taxonomy of the family Cryomorphaceae and related taxa by utilizing the GTDB taxonomic framework.</title>
        <authorList>
            <person name="Bowman J.P."/>
        </authorList>
    </citation>
    <scope>NUCLEOTIDE SEQUENCE [LARGE SCALE GENOMIC DNA]</scope>
    <source>
        <strain evidence="11 12">QSSC 1-22</strain>
    </source>
</reference>
<keyword evidence="7 9" id="KW-1133">Transmembrane helix</keyword>
<evidence type="ECO:0000256" key="5">
    <source>
        <dbReference type="ARBA" id="ARBA00022519"/>
    </source>
</evidence>
<dbReference type="PROSITE" id="PS51012">
    <property type="entry name" value="ABC_TM2"/>
    <property type="match status" value="1"/>
</dbReference>
<dbReference type="GO" id="GO:0015920">
    <property type="term" value="P:lipopolysaccharide transport"/>
    <property type="evidence" value="ECO:0007669"/>
    <property type="project" value="TreeGrafter"/>
</dbReference>
<feature type="transmembrane region" description="Helical" evidence="9">
    <location>
        <begin position="115"/>
        <end position="139"/>
    </location>
</feature>
<dbReference type="Pfam" id="PF01061">
    <property type="entry name" value="ABC2_membrane"/>
    <property type="match status" value="1"/>
</dbReference>
<dbReference type="InterPro" id="IPR047817">
    <property type="entry name" value="ABC2_TM_bact-type"/>
</dbReference>
<accession>A0A7K3WRU2</accession>
<proteinExistence type="inferred from homology"/>
<keyword evidence="8 9" id="KW-0472">Membrane</keyword>
<evidence type="ECO:0000256" key="2">
    <source>
        <dbReference type="ARBA" id="ARBA00007783"/>
    </source>
</evidence>
<feature type="transmembrane region" description="Helical" evidence="9">
    <location>
        <begin position="151"/>
        <end position="173"/>
    </location>
</feature>
<keyword evidence="12" id="KW-1185">Reference proteome</keyword>